<feature type="compositionally biased region" description="Basic and acidic residues" evidence="1">
    <location>
        <begin position="272"/>
        <end position="285"/>
    </location>
</feature>
<feature type="region of interest" description="Disordered" evidence="1">
    <location>
        <begin position="89"/>
        <end position="152"/>
    </location>
</feature>
<feature type="region of interest" description="Disordered" evidence="1">
    <location>
        <begin position="562"/>
        <end position="581"/>
    </location>
</feature>
<dbReference type="Proteomes" id="UP000325313">
    <property type="component" value="Unassembled WGS sequence"/>
</dbReference>
<dbReference type="OrthoDB" id="6247875at2759"/>
<organism evidence="2 4">
    <name type="scientific">Puccinia graminis f. sp. tritici</name>
    <dbReference type="NCBI Taxonomy" id="56615"/>
    <lineage>
        <taxon>Eukaryota</taxon>
        <taxon>Fungi</taxon>
        <taxon>Dikarya</taxon>
        <taxon>Basidiomycota</taxon>
        <taxon>Pucciniomycotina</taxon>
        <taxon>Pucciniomycetes</taxon>
        <taxon>Pucciniales</taxon>
        <taxon>Pucciniaceae</taxon>
        <taxon>Puccinia</taxon>
    </lineage>
</organism>
<evidence type="ECO:0000313" key="2">
    <source>
        <dbReference type="EMBL" id="KAA1085415.1"/>
    </source>
</evidence>
<dbReference type="AlphaFoldDB" id="A0A5B0N7Y9"/>
<feature type="compositionally biased region" description="Polar residues" evidence="1">
    <location>
        <begin position="89"/>
        <end position="140"/>
    </location>
</feature>
<feature type="region of interest" description="Disordered" evidence="1">
    <location>
        <begin position="1"/>
        <end position="26"/>
    </location>
</feature>
<feature type="region of interest" description="Disordered" evidence="1">
    <location>
        <begin position="402"/>
        <end position="459"/>
    </location>
</feature>
<protein>
    <submittedName>
        <fullName evidence="2">Uncharacterized protein</fullName>
    </submittedName>
</protein>
<feature type="region of interest" description="Disordered" evidence="1">
    <location>
        <begin position="210"/>
        <end position="285"/>
    </location>
</feature>
<dbReference type="EMBL" id="VSWC01000106">
    <property type="protein sequence ID" value="KAA1085415.1"/>
    <property type="molecule type" value="Genomic_DNA"/>
</dbReference>
<evidence type="ECO:0000313" key="4">
    <source>
        <dbReference type="Proteomes" id="UP000324748"/>
    </source>
</evidence>
<proteinExistence type="predicted"/>
<feature type="compositionally biased region" description="Low complexity" evidence="1">
    <location>
        <begin position="10"/>
        <end position="22"/>
    </location>
</feature>
<name>A0A5B0N7Y9_PUCGR</name>
<dbReference type="EMBL" id="VDEP01000252">
    <property type="protein sequence ID" value="KAA1118379.1"/>
    <property type="molecule type" value="Genomic_DNA"/>
</dbReference>
<feature type="compositionally biased region" description="Polar residues" evidence="1">
    <location>
        <begin position="412"/>
        <end position="428"/>
    </location>
</feature>
<keyword evidence="4" id="KW-1185">Reference proteome</keyword>
<feature type="compositionally biased region" description="Pro residues" evidence="1">
    <location>
        <begin position="234"/>
        <end position="247"/>
    </location>
</feature>
<accession>A0A5B0N7Y9</accession>
<gene>
    <name evidence="2" type="ORF">PGT21_006520</name>
    <name evidence="3" type="ORF">PGTUg99_005179</name>
</gene>
<comment type="caution">
    <text evidence="2">The sequence shown here is derived from an EMBL/GenBank/DDBJ whole genome shotgun (WGS) entry which is preliminary data.</text>
</comment>
<evidence type="ECO:0000256" key="1">
    <source>
        <dbReference type="SAM" id="MobiDB-lite"/>
    </source>
</evidence>
<dbReference type="CDD" id="cd00084">
    <property type="entry name" value="HMG-box_SF"/>
    <property type="match status" value="1"/>
</dbReference>
<sequence>MFNNLEDNSLHPSGPPNSNHPNVDLTAGGYYYPPNLEQSYVHIYNEQADFNPQNQYNEQPNFDPQNQFDSLPAQYATIQHASYAHLDNTNYIPSPSQSQVTLTQPQSQSFIYQPTQSQSTHLSTQPQSRPLQHQSSNSTRRGPIRPLPAPSQVNGSLARLLVNPTAHDPAPLNCVHHSSATVNPKQCNPATAIPIQSNPSVAARVETATVDISEDTGDQGRSPSSYRPSVIPSPSNPCPSLPPPLPSPTLKRPAPPLIDINNRPNNRKKKKLEPVDRPRPSPRPYEELMKMSEGQLIMEAKKWSKKAMSDADRSFFSHYASEQRKMMTIKAIERGVSMPMVHGFLGRRLALRKPSNINCFMKTKKVRAVFQGGVKYSPAMGLASKLWHKLSPEEKAKYKHSAIVTTDDSEGNGITSNSSDRNAATTHSGPAVAEAKSQGSAVEEASDDDEPDGGANQVGMRKSISLLSASKEVENFMDEWDAKAVSIANTFGCELVTFAVSRHLGRHSFQFTRCTPGAIKFVQGAEDADGARAYPARMQSFITGYTVADLAAVISRAKEEAAKAAQNGKASPGTKGGKDGK</sequence>
<dbReference type="Proteomes" id="UP000324748">
    <property type="component" value="Unassembled WGS sequence"/>
</dbReference>
<reference evidence="4 5" key="1">
    <citation type="submission" date="2019-05" db="EMBL/GenBank/DDBJ databases">
        <title>Emergence of the Ug99 lineage of the wheat stem rust pathogen through somatic hybridization.</title>
        <authorList>
            <person name="Li F."/>
            <person name="Upadhyaya N.M."/>
            <person name="Sperschneider J."/>
            <person name="Matny O."/>
            <person name="Nguyen-Phuc H."/>
            <person name="Mago R."/>
            <person name="Raley C."/>
            <person name="Miller M.E."/>
            <person name="Silverstein K.A.T."/>
            <person name="Henningsen E."/>
            <person name="Hirsch C.D."/>
            <person name="Visser B."/>
            <person name="Pretorius Z.A."/>
            <person name="Steffenson B.J."/>
            <person name="Schwessinger B."/>
            <person name="Dodds P.N."/>
            <person name="Figueroa M."/>
        </authorList>
    </citation>
    <scope>NUCLEOTIDE SEQUENCE [LARGE SCALE GENOMIC DNA]</scope>
    <source>
        <strain evidence="2">21-0</strain>
        <strain evidence="3 5">Ug99</strain>
    </source>
</reference>
<evidence type="ECO:0000313" key="5">
    <source>
        <dbReference type="Proteomes" id="UP000325313"/>
    </source>
</evidence>
<evidence type="ECO:0000313" key="3">
    <source>
        <dbReference type="EMBL" id="KAA1118379.1"/>
    </source>
</evidence>